<evidence type="ECO:0000313" key="3">
    <source>
        <dbReference type="Proteomes" id="UP000006844"/>
    </source>
</evidence>
<keyword evidence="1" id="KW-1133">Transmembrane helix</keyword>
<dbReference type="Proteomes" id="UP000006844">
    <property type="component" value="Chromosome"/>
</dbReference>
<dbReference type="KEGG" id="tsa:AciPR4_3343"/>
<evidence type="ECO:0000256" key="1">
    <source>
        <dbReference type="SAM" id="Phobius"/>
    </source>
</evidence>
<dbReference type="OrthoDB" id="122473at2"/>
<dbReference type="EMBL" id="CP002467">
    <property type="protein sequence ID" value="ADV84097.1"/>
    <property type="molecule type" value="Genomic_DNA"/>
</dbReference>
<gene>
    <name evidence="2" type="ordered locus">AciPR4_3343</name>
</gene>
<name>E8V8R0_TERSS</name>
<accession>E8V8R0</accession>
<dbReference type="HOGENOM" id="CLU_172461_0_0_0"/>
<keyword evidence="1" id="KW-0472">Membrane</keyword>
<organism evidence="2 3">
    <name type="scientific">Terriglobus saanensis (strain ATCC BAA-1853 / DSM 23119 / SP1PR4)</name>
    <dbReference type="NCBI Taxonomy" id="401053"/>
    <lineage>
        <taxon>Bacteria</taxon>
        <taxon>Pseudomonadati</taxon>
        <taxon>Acidobacteriota</taxon>
        <taxon>Terriglobia</taxon>
        <taxon>Terriglobales</taxon>
        <taxon>Acidobacteriaceae</taxon>
        <taxon>Terriglobus</taxon>
    </lineage>
</organism>
<feature type="transmembrane region" description="Helical" evidence="1">
    <location>
        <begin position="68"/>
        <end position="89"/>
    </location>
</feature>
<dbReference type="STRING" id="401053.AciPR4_3343"/>
<dbReference type="RefSeq" id="WP_013569828.1">
    <property type="nucleotide sequence ID" value="NC_014963.1"/>
</dbReference>
<keyword evidence="3" id="KW-1185">Reference proteome</keyword>
<dbReference type="eggNOG" id="ENOG50337X9">
    <property type="taxonomic scope" value="Bacteria"/>
</dbReference>
<feature type="transmembrane region" description="Helical" evidence="1">
    <location>
        <begin position="28"/>
        <end position="48"/>
    </location>
</feature>
<proteinExistence type="predicted"/>
<sequence length="100" mass="11215">MAQIPPQTAPVTTTHAVPAPIWLQRLSLFILVIFCIYLGGLLTILPWWKEMWDHNPYLLSHPQLAALLHSGAVKGLLSGLGIIDVWIGISELVQYRDYRG</sequence>
<dbReference type="AlphaFoldDB" id="E8V8R0"/>
<reference evidence="2 3" key="1">
    <citation type="journal article" date="2012" name="Stand. Genomic Sci.">
        <title>Complete genome sequence of Terriglobus saanensis type strain SP1PR4(T), an Acidobacteria from tundra soil.</title>
        <authorList>
            <person name="Rawat S.R."/>
            <person name="Mannisto M.K."/>
            <person name="Starovoytov V."/>
            <person name="Goodwin L."/>
            <person name="Nolan M."/>
            <person name="Hauser L."/>
            <person name="Land M."/>
            <person name="Davenport K.W."/>
            <person name="Woyke T."/>
            <person name="Haggblom M.M."/>
        </authorList>
    </citation>
    <scope>NUCLEOTIDE SEQUENCE</scope>
    <source>
        <strain evidence="3">ATCC BAA-1853 / DSM 23119 / SP1PR4</strain>
    </source>
</reference>
<protein>
    <submittedName>
        <fullName evidence="2">Uncharacterized protein</fullName>
    </submittedName>
</protein>
<evidence type="ECO:0000313" key="2">
    <source>
        <dbReference type="EMBL" id="ADV84097.1"/>
    </source>
</evidence>
<keyword evidence="1" id="KW-0812">Transmembrane</keyword>